<evidence type="ECO:0000313" key="10">
    <source>
        <dbReference type="Proteomes" id="UP000216411"/>
    </source>
</evidence>
<proteinExistence type="predicted"/>
<reference evidence="9" key="3">
    <citation type="submission" date="2018-07" db="EMBL/GenBank/DDBJ databases">
        <authorList>
            <person name="Quirk P.G."/>
            <person name="Krulwich T.A."/>
        </authorList>
    </citation>
    <scope>NUCLEOTIDE SEQUENCE</scope>
    <source>
        <strain evidence="9">CCRI-19302</strain>
    </source>
</reference>
<dbReference type="PANTHER" id="PTHR47245">
    <property type="entry name" value="PEPTIDYLPROLYL ISOMERASE"/>
    <property type="match status" value="1"/>
</dbReference>
<reference evidence="8 11" key="2">
    <citation type="submission" date="2018-05" db="EMBL/GenBank/DDBJ databases">
        <title>Genomic Encyclopedia of Type Strains, Phase IV (KMG-IV): sequencing the most valuable type-strain genomes for metagenomic binning, comparative biology and taxonomic classification.</title>
        <authorList>
            <person name="Goeker M."/>
        </authorList>
    </citation>
    <scope>NUCLEOTIDE SEQUENCE [LARGE SCALE GENOMIC DNA]</scope>
    <source>
        <strain evidence="8 11">DSM 28816</strain>
    </source>
</reference>
<evidence type="ECO:0000256" key="4">
    <source>
        <dbReference type="ARBA" id="ARBA00023110"/>
    </source>
</evidence>
<dbReference type="PROSITE" id="PS50198">
    <property type="entry name" value="PPIC_PPIASE_2"/>
    <property type="match status" value="1"/>
</dbReference>
<dbReference type="RefSeq" id="WP_094378958.1">
    <property type="nucleotide sequence ID" value="NZ_NOKA02000125.1"/>
</dbReference>
<accession>A0A255Q1M9</accession>
<dbReference type="Pfam" id="PF00639">
    <property type="entry name" value="Rotamase"/>
    <property type="match status" value="1"/>
</dbReference>
<dbReference type="InterPro" id="IPR046357">
    <property type="entry name" value="PPIase_dom_sf"/>
</dbReference>
<dbReference type="SUPFAM" id="SSF54534">
    <property type="entry name" value="FKBP-like"/>
    <property type="match status" value="1"/>
</dbReference>
<keyword evidence="3" id="KW-0732">Signal</keyword>
<dbReference type="Gene3D" id="3.10.50.40">
    <property type="match status" value="1"/>
</dbReference>
<dbReference type="InterPro" id="IPR000297">
    <property type="entry name" value="PPIase_PpiC"/>
</dbReference>
<organism evidence="9 10">
    <name type="scientific">Lachnotalea glycerini</name>
    <dbReference type="NCBI Taxonomy" id="1763509"/>
    <lineage>
        <taxon>Bacteria</taxon>
        <taxon>Bacillati</taxon>
        <taxon>Bacillota</taxon>
        <taxon>Clostridia</taxon>
        <taxon>Lachnospirales</taxon>
        <taxon>Lachnospiraceae</taxon>
        <taxon>Lachnotalea</taxon>
    </lineage>
</organism>
<dbReference type="OrthoDB" id="14196at2"/>
<reference evidence="9 10" key="1">
    <citation type="journal article" date="2017" name="Genome Announc.">
        <title>Draft Genome Sequence of a Sporulating and Motile Strain of Lachnotalea glycerini Isolated from Water in Quebec City, Canada.</title>
        <authorList>
            <person name="Maheux A.F."/>
            <person name="Boudreau D.K."/>
            <person name="Berube E."/>
            <person name="Boissinot M."/>
            <person name="Raymond F."/>
            <person name="Brodeur S."/>
            <person name="Corbeil J."/>
            <person name="Isabel S."/>
            <person name="Omar R.F."/>
            <person name="Bergeron M.G."/>
        </authorList>
    </citation>
    <scope>NUCLEOTIDE SEQUENCE [LARGE SCALE GENOMIC DNA]</scope>
    <source>
        <strain evidence="9 10">CCRI-19302</strain>
    </source>
</reference>
<feature type="domain" description="PpiC" evidence="7">
    <location>
        <begin position="208"/>
        <end position="287"/>
    </location>
</feature>
<protein>
    <recommendedName>
        <fullName evidence="2">peptidylprolyl isomerase</fullName>
        <ecNumber evidence="2">5.2.1.8</ecNumber>
    </recommendedName>
</protein>
<evidence type="ECO:0000256" key="2">
    <source>
        <dbReference type="ARBA" id="ARBA00013194"/>
    </source>
</evidence>
<dbReference type="EMBL" id="QICS01000023">
    <property type="protein sequence ID" value="PXV84720.1"/>
    <property type="molecule type" value="Genomic_DNA"/>
</dbReference>
<evidence type="ECO:0000313" key="8">
    <source>
        <dbReference type="EMBL" id="PXV84720.1"/>
    </source>
</evidence>
<dbReference type="EC" id="5.2.1.8" evidence="2"/>
<dbReference type="InterPro" id="IPR050245">
    <property type="entry name" value="PrsA_foldase"/>
</dbReference>
<comment type="catalytic activity">
    <reaction evidence="1">
        <text>[protein]-peptidylproline (omega=180) = [protein]-peptidylproline (omega=0)</text>
        <dbReference type="Rhea" id="RHEA:16237"/>
        <dbReference type="Rhea" id="RHEA-COMP:10747"/>
        <dbReference type="Rhea" id="RHEA-COMP:10748"/>
        <dbReference type="ChEBI" id="CHEBI:83833"/>
        <dbReference type="ChEBI" id="CHEBI:83834"/>
        <dbReference type="EC" id="5.2.1.8"/>
    </reaction>
</comment>
<name>A0A255Q1M9_9FIRM</name>
<evidence type="ECO:0000256" key="1">
    <source>
        <dbReference type="ARBA" id="ARBA00000971"/>
    </source>
</evidence>
<comment type="caution">
    <text evidence="9">The sequence shown here is derived from an EMBL/GenBank/DDBJ whole genome shotgun (WGS) entry which is preliminary data.</text>
</comment>
<gene>
    <name evidence="8" type="ORF">C8E03_1237</name>
    <name evidence="9" type="ORF">CG710_021255</name>
</gene>
<keyword evidence="10" id="KW-1185">Reference proteome</keyword>
<dbReference type="AlphaFoldDB" id="A0A255Q1M9"/>
<dbReference type="Proteomes" id="UP000216411">
    <property type="component" value="Unassembled WGS sequence"/>
</dbReference>
<dbReference type="EMBL" id="NOKA02000125">
    <property type="protein sequence ID" value="RDY26966.1"/>
    <property type="molecule type" value="Genomic_DNA"/>
</dbReference>
<dbReference type="GO" id="GO:0003755">
    <property type="term" value="F:peptidyl-prolyl cis-trans isomerase activity"/>
    <property type="evidence" value="ECO:0007669"/>
    <property type="project" value="UniProtKB-KW"/>
</dbReference>
<evidence type="ECO:0000256" key="6">
    <source>
        <dbReference type="PROSITE-ProRule" id="PRU00278"/>
    </source>
</evidence>
<evidence type="ECO:0000256" key="5">
    <source>
        <dbReference type="ARBA" id="ARBA00023235"/>
    </source>
</evidence>
<evidence type="ECO:0000259" key="7">
    <source>
        <dbReference type="PROSITE" id="PS50198"/>
    </source>
</evidence>
<evidence type="ECO:0000313" key="9">
    <source>
        <dbReference type="EMBL" id="RDY26966.1"/>
    </source>
</evidence>
<evidence type="ECO:0000313" key="11">
    <source>
        <dbReference type="Proteomes" id="UP000247523"/>
    </source>
</evidence>
<keyword evidence="4 6" id="KW-0697">Rotamase</keyword>
<dbReference type="PANTHER" id="PTHR47245:SF1">
    <property type="entry name" value="FOLDASE PROTEIN PRSA"/>
    <property type="match status" value="1"/>
</dbReference>
<dbReference type="PROSITE" id="PS51257">
    <property type="entry name" value="PROKAR_LIPOPROTEIN"/>
    <property type="match status" value="1"/>
</dbReference>
<keyword evidence="5 6" id="KW-0413">Isomerase</keyword>
<dbReference type="Proteomes" id="UP000247523">
    <property type="component" value="Unassembled WGS sequence"/>
</dbReference>
<sequence length="356" mass="40334">MRIKNRKVKRFQFILFVLLCLIMGVIVIGCTKKTASVLFVNKLGDNDVFQINGSVCTLAEAKVYLTNIQDQYQSVYDCNMWKTKCSGMTIEDYVKKTVISQLAQIKSMALFAKEHNIELTEEEKNTISLAAKDYYDSLNDAEISCMGISQEDVANAYSEYLLASKVYSSLTTETNTEVSDDEARIILIQQIVINKYKIDSAGNKTAATDEEKQEAYNKAQSVLEKAQNGEDFATLAESYSDNEICELSLGRGKMDEAAEKVVFNMENDELSDIIETEDGYYIIKCINSYDIDATDANKEVIIEQRKTKAFDEAYEVFVNGLVSEFNDELWNTVTFEDNANVKTANFFDIYNQYFEG</sequence>
<evidence type="ECO:0000256" key="3">
    <source>
        <dbReference type="ARBA" id="ARBA00022729"/>
    </source>
</evidence>